<dbReference type="KEGG" id="xpe:BJD13_20830"/>
<evidence type="ECO:0000313" key="2">
    <source>
        <dbReference type="Proteomes" id="UP000289372"/>
    </source>
</evidence>
<protein>
    <submittedName>
        <fullName evidence="1">Uncharacterized protein</fullName>
    </submittedName>
</protein>
<proteinExistence type="predicted"/>
<name>A0AAQ0YW91_XANPE</name>
<sequence length="64" mass="6642">MLVDVSGLMEAGFMESGPPAIHVWILASPLHEGTPAAEPMGLENEVFCLDESGCARPASSNIAS</sequence>
<dbReference type="EMBL" id="PUUL01000050">
    <property type="protein sequence ID" value="RXD54155.1"/>
    <property type="molecule type" value="Genomic_DNA"/>
</dbReference>
<evidence type="ECO:0000313" key="1">
    <source>
        <dbReference type="EMBL" id="RXD54155.1"/>
    </source>
</evidence>
<gene>
    <name evidence="1" type="ORF">DB769_09835</name>
</gene>
<organism evidence="1 2">
    <name type="scientific">Xanthomonas perforans</name>
    <dbReference type="NCBI Taxonomy" id="442694"/>
    <lineage>
        <taxon>Bacteria</taxon>
        <taxon>Pseudomonadati</taxon>
        <taxon>Pseudomonadota</taxon>
        <taxon>Gammaproteobacteria</taxon>
        <taxon>Lysobacterales</taxon>
        <taxon>Lysobacteraceae</taxon>
        <taxon>Xanthomonas</taxon>
    </lineage>
</organism>
<comment type="caution">
    <text evidence="1">The sequence shown here is derived from an EMBL/GenBank/DDBJ whole genome shotgun (WGS) entry which is preliminary data.</text>
</comment>
<accession>A0AAQ0YW91</accession>
<dbReference type="AlphaFoldDB" id="A0AAQ0YW91"/>
<dbReference type="Proteomes" id="UP000289372">
    <property type="component" value="Unassembled WGS sequence"/>
</dbReference>
<reference evidence="1 2" key="1">
    <citation type="submission" date="2018-02" db="EMBL/GenBank/DDBJ databases">
        <title>Characterization of Xanthomonas diversity in transplant houses and field plants.</title>
        <authorList>
            <person name="Abrahamian P."/>
            <person name="Timilsina S."/>
            <person name="Minsavage G.V."/>
            <person name="Goss E.M."/>
            <person name="Jones J.B."/>
            <person name="Vallad G.E."/>
        </authorList>
    </citation>
    <scope>NUCLEOTIDE SEQUENCE [LARGE SCALE GENOMIC DNA]</scope>
    <source>
        <strain evidence="1 2">GEV2132</strain>
    </source>
</reference>